<keyword evidence="1" id="KW-0812">Transmembrane</keyword>
<name>A0A939LMH1_9CELL</name>
<dbReference type="AlphaFoldDB" id="A0A939LMH1"/>
<keyword evidence="3" id="KW-1185">Reference proteome</keyword>
<keyword evidence="1" id="KW-0472">Membrane</keyword>
<sequence length="119" mass="12940">MWIPLLLLVGLLCLGLAAWAGWRALTDRPVILRQLLAGAVIEAVLVVQVVLGLVVTAAGDGPDDPVTYWGYLVTTLFVLPVAAVWAFTERTRWSSVVLVVATVTVAFLQYRLLQVWVGP</sequence>
<proteinExistence type="predicted"/>
<organism evidence="2 3">
    <name type="scientific">Actinotalea soli</name>
    <dbReference type="NCBI Taxonomy" id="2819234"/>
    <lineage>
        <taxon>Bacteria</taxon>
        <taxon>Bacillati</taxon>
        <taxon>Actinomycetota</taxon>
        <taxon>Actinomycetes</taxon>
        <taxon>Micrococcales</taxon>
        <taxon>Cellulomonadaceae</taxon>
        <taxon>Actinotalea</taxon>
    </lineage>
</organism>
<feature type="transmembrane region" description="Helical" evidence="1">
    <location>
        <begin position="68"/>
        <end position="87"/>
    </location>
</feature>
<keyword evidence="1" id="KW-1133">Transmembrane helix</keyword>
<reference evidence="2" key="1">
    <citation type="submission" date="2021-03" db="EMBL/GenBank/DDBJ databases">
        <title>Actinotalea soli sp. nov., isolated from soil.</title>
        <authorList>
            <person name="Ping W."/>
            <person name="Zhang J."/>
        </authorList>
    </citation>
    <scope>NUCLEOTIDE SEQUENCE</scope>
    <source>
        <strain evidence="2">BY-33</strain>
    </source>
</reference>
<feature type="transmembrane region" description="Helical" evidence="1">
    <location>
        <begin position="93"/>
        <end position="113"/>
    </location>
</feature>
<dbReference type="EMBL" id="JAGEMK010000001">
    <property type="protein sequence ID" value="MBO1750612.1"/>
    <property type="molecule type" value="Genomic_DNA"/>
</dbReference>
<dbReference type="RefSeq" id="WP_208054239.1">
    <property type="nucleotide sequence ID" value="NZ_JAGEMK010000001.1"/>
</dbReference>
<evidence type="ECO:0000313" key="3">
    <source>
        <dbReference type="Proteomes" id="UP000664209"/>
    </source>
</evidence>
<feature type="transmembrane region" description="Helical" evidence="1">
    <location>
        <begin position="36"/>
        <end position="56"/>
    </location>
</feature>
<evidence type="ECO:0000313" key="2">
    <source>
        <dbReference type="EMBL" id="MBO1750612.1"/>
    </source>
</evidence>
<gene>
    <name evidence="2" type="ORF">J4G33_02210</name>
</gene>
<protein>
    <submittedName>
        <fullName evidence="2">Uncharacterized protein</fullName>
    </submittedName>
</protein>
<accession>A0A939LMH1</accession>
<dbReference type="Proteomes" id="UP000664209">
    <property type="component" value="Unassembled WGS sequence"/>
</dbReference>
<evidence type="ECO:0000256" key="1">
    <source>
        <dbReference type="SAM" id="Phobius"/>
    </source>
</evidence>
<comment type="caution">
    <text evidence="2">The sequence shown here is derived from an EMBL/GenBank/DDBJ whole genome shotgun (WGS) entry which is preliminary data.</text>
</comment>